<dbReference type="Pfam" id="PF18552">
    <property type="entry name" value="PheRS_DBD1"/>
    <property type="match status" value="1"/>
</dbReference>
<dbReference type="EMBL" id="UZAM01010864">
    <property type="protein sequence ID" value="VDP13982.1"/>
    <property type="molecule type" value="Genomic_DNA"/>
</dbReference>
<reference evidence="5" key="1">
    <citation type="submission" date="2016-06" db="UniProtKB">
        <authorList>
            <consortium name="WormBaseParasite"/>
        </authorList>
    </citation>
    <scope>IDENTIFICATION</scope>
</reference>
<sequence length="86" mass="9324">MKLEADTHNLLDENASASAAADVPERVLSILSHKSPISTTRLANELGLEHQQTVGAVKSLEALGDVIRTEPSLTIYWELTNEGQEV</sequence>
<dbReference type="InterPro" id="IPR040724">
    <property type="entry name" value="PheRS_DBD1"/>
</dbReference>
<evidence type="ECO:0000313" key="5">
    <source>
        <dbReference type="WBParaSite" id="SBAD_0000799401-mRNA-1"/>
    </source>
</evidence>
<feature type="domain" description="PheRS DNA binding" evidence="2">
    <location>
        <begin position="20"/>
        <end position="74"/>
    </location>
</feature>
<evidence type="ECO:0000313" key="3">
    <source>
        <dbReference type="EMBL" id="VDP13982.1"/>
    </source>
</evidence>
<dbReference type="Gene3D" id="3.30.1370.240">
    <property type="match status" value="1"/>
</dbReference>
<dbReference type="SUPFAM" id="SSF46785">
    <property type="entry name" value="Winged helix' DNA-binding domain"/>
    <property type="match status" value="1"/>
</dbReference>
<proteinExistence type="predicted"/>
<accession>A0A183IVQ6</accession>
<feature type="compositionally biased region" description="Basic and acidic residues" evidence="1">
    <location>
        <begin position="1"/>
        <end position="11"/>
    </location>
</feature>
<dbReference type="InterPro" id="IPR036390">
    <property type="entry name" value="WH_DNA-bd_sf"/>
</dbReference>
<evidence type="ECO:0000259" key="2">
    <source>
        <dbReference type="Pfam" id="PF18552"/>
    </source>
</evidence>
<dbReference type="AlphaFoldDB" id="A0A183IVQ6"/>
<evidence type="ECO:0000256" key="1">
    <source>
        <dbReference type="SAM" id="MobiDB-lite"/>
    </source>
</evidence>
<evidence type="ECO:0000313" key="4">
    <source>
        <dbReference type="Proteomes" id="UP000270296"/>
    </source>
</evidence>
<name>A0A183IVQ6_9BILA</name>
<dbReference type="OrthoDB" id="238316at2759"/>
<reference evidence="3 4" key="2">
    <citation type="submission" date="2018-11" db="EMBL/GenBank/DDBJ databases">
        <authorList>
            <consortium name="Pathogen Informatics"/>
        </authorList>
    </citation>
    <scope>NUCLEOTIDE SEQUENCE [LARGE SCALE GENOMIC DNA]</scope>
</reference>
<dbReference type="Proteomes" id="UP000270296">
    <property type="component" value="Unassembled WGS sequence"/>
</dbReference>
<protein>
    <submittedName>
        <fullName evidence="5">PheRS_DBD1 domain-containing protein</fullName>
    </submittedName>
</protein>
<gene>
    <name evidence="3" type="ORF">SBAD_LOCUS7703</name>
</gene>
<organism evidence="5">
    <name type="scientific">Soboliphyme baturini</name>
    <dbReference type="NCBI Taxonomy" id="241478"/>
    <lineage>
        <taxon>Eukaryota</taxon>
        <taxon>Metazoa</taxon>
        <taxon>Ecdysozoa</taxon>
        <taxon>Nematoda</taxon>
        <taxon>Enoplea</taxon>
        <taxon>Dorylaimia</taxon>
        <taxon>Dioctophymatida</taxon>
        <taxon>Dioctophymatoidea</taxon>
        <taxon>Soboliphymatidae</taxon>
        <taxon>Soboliphyme</taxon>
    </lineage>
</organism>
<feature type="region of interest" description="Disordered" evidence="1">
    <location>
        <begin position="1"/>
        <end position="21"/>
    </location>
</feature>
<dbReference type="WBParaSite" id="SBAD_0000799401-mRNA-1">
    <property type="protein sequence ID" value="SBAD_0000799401-mRNA-1"/>
    <property type="gene ID" value="SBAD_0000799401"/>
</dbReference>
<keyword evidence="4" id="KW-1185">Reference proteome</keyword>